<evidence type="ECO:0000256" key="1">
    <source>
        <dbReference type="ARBA" id="ARBA00010928"/>
    </source>
</evidence>
<name>A0A382ITI8_9ZZZZ</name>
<comment type="similarity">
    <text evidence="1">Belongs to the Gfo/Idh/MocA family.</text>
</comment>
<dbReference type="Gene3D" id="3.40.50.720">
    <property type="entry name" value="NAD(P)-binding Rossmann-like Domain"/>
    <property type="match status" value="1"/>
</dbReference>
<dbReference type="AlphaFoldDB" id="A0A382ITI8"/>
<sequence>MIKIGVIGAGHLGKIHIHLLKEIKEFELIGFYDYDSEIAKKVAKEFKIKAFNCAEELFENSDAIDIVTTTKSHFQYAQMALENSKHLFIEKPVTTTLKETETLLKLSRNND</sequence>
<organism evidence="4">
    <name type="scientific">marine metagenome</name>
    <dbReference type="NCBI Taxonomy" id="408172"/>
    <lineage>
        <taxon>unclassified sequences</taxon>
        <taxon>metagenomes</taxon>
        <taxon>ecological metagenomes</taxon>
    </lineage>
</organism>
<accession>A0A382ITI8</accession>
<proteinExistence type="inferred from homology"/>
<feature type="non-terminal residue" evidence="4">
    <location>
        <position position="111"/>
    </location>
</feature>
<dbReference type="EMBL" id="UINC01069507">
    <property type="protein sequence ID" value="SVC02936.1"/>
    <property type="molecule type" value="Genomic_DNA"/>
</dbReference>
<evidence type="ECO:0000313" key="4">
    <source>
        <dbReference type="EMBL" id="SVC02936.1"/>
    </source>
</evidence>
<reference evidence="4" key="1">
    <citation type="submission" date="2018-05" db="EMBL/GenBank/DDBJ databases">
        <authorList>
            <person name="Lanie J.A."/>
            <person name="Ng W.-L."/>
            <person name="Kazmierczak K.M."/>
            <person name="Andrzejewski T.M."/>
            <person name="Davidsen T.M."/>
            <person name="Wayne K.J."/>
            <person name="Tettelin H."/>
            <person name="Glass J.I."/>
            <person name="Rusch D."/>
            <person name="Podicherti R."/>
            <person name="Tsui H.-C.T."/>
            <person name="Winkler M.E."/>
        </authorList>
    </citation>
    <scope>NUCLEOTIDE SEQUENCE</scope>
</reference>
<keyword evidence="2" id="KW-0560">Oxidoreductase</keyword>
<protein>
    <recommendedName>
        <fullName evidence="3">Gfo/Idh/MocA-like oxidoreductase N-terminal domain-containing protein</fullName>
    </recommendedName>
</protein>
<dbReference type="InterPro" id="IPR051317">
    <property type="entry name" value="Gfo/Idh/MocA_oxidoreduct"/>
</dbReference>
<dbReference type="InterPro" id="IPR036291">
    <property type="entry name" value="NAD(P)-bd_dom_sf"/>
</dbReference>
<feature type="domain" description="Gfo/Idh/MocA-like oxidoreductase N-terminal" evidence="3">
    <location>
        <begin position="2"/>
        <end position="109"/>
    </location>
</feature>
<dbReference type="GO" id="GO:0000166">
    <property type="term" value="F:nucleotide binding"/>
    <property type="evidence" value="ECO:0007669"/>
    <property type="project" value="InterPro"/>
</dbReference>
<dbReference type="GO" id="GO:0016491">
    <property type="term" value="F:oxidoreductase activity"/>
    <property type="evidence" value="ECO:0007669"/>
    <property type="project" value="UniProtKB-KW"/>
</dbReference>
<dbReference type="Pfam" id="PF01408">
    <property type="entry name" value="GFO_IDH_MocA"/>
    <property type="match status" value="1"/>
</dbReference>
<evidence type="ECO:0000259" key="3">
    <source>
        <dbReference type="Pfam" id="PF01408"/>
    </source>
</evidence>
<dbReference type="SUPFAM" id="SSF51735">
    <property type="entry name" value="NAD(P)-binding Rossmann-fold domains"/>
    <property type="match status" value="1"/>
</dbReference>
<gene>
    <name evidence="4" type="ORF">METZ01_LOCUS255790</name>
</gene>
<dbReference type="InterPro" id="IPR000683">
    <property type="entry name" value="Gfo/Idh/MocA-like_OxRdtase_N"/>
</dbReference>
<dbReference type="PANTHER" id="PTHR43708">
    <property type="entry name" value="CONSERVED EXPRESSED OXIDOREDUCTASE (EUROFUNG)"/>
    <property type="match status" value="1"/>
</dbReference>
<evidence type="ECO:0000256" key="2">
    <source>
        <dbReference type="ARBA" id="ARBA00023002"/>
    </source>
</evidence>
<dbReference type="PANTHER" id="PTHR43708:SF5">
    <property type="entry name" value="CONSERVED EXPRESSED OXIDOREDUCTASE (EUROFUNG)-RELATED"/>
    <property type="match status" value="1"/>
</dbReference>